<evidence type="ECO:0000256" key="1">
    <source>
        <dbReference type="SAM" id="SignalP"/>
    </source>
</evidence>
<dbReference type="Proteomes" id="UP000268007">
    <property type="component" value="Unassembled WGS sequence"/>
</dbReference>
<comment type="caution">
    <text evidence="2">The sequence shown here is derived from an EMBL/GenBank/DDBJ whole genome shotgun (WGS) entry which is preliminary data.</text>
</comment>
<dbReference type="EMBL" id="RBKU01000001">
    <property type="protein sequence ID" value="RKR80067.1"/>
    <property type="molecule type" value="Genomic_DNA"/>
</dbReference>
<name>A0A495ITH8_9SPHI</name>
<dbReference type="RefSeq" id="WP_121195720.1">
    <property type="nucleotide sequence ID" value="NZ_RBKU01000001.1"/>
</dbReference>
<sequence length="220" mass="25166">MVSIKLIKNALFRGLGGLLLLLCFSSAVKAQTFAEWWSQKSTQIKYLEQQIIAAQVYYGYLKQGYNISQKGLGVIGDWKNGELNLHKDYYNALKTVNPVIRNNPKLNAIAEYAGAIPGQFDHLQNLPGLTADNRAYINAVRKKVLAECSKDLQELELVAVNGKAEMTDDERLSRLDKLYDSMKDKFAFTVSYCNQVRTLFLQKQQQLQQIQTERRFYEIN</sequence>
<dbReference type="AlphaFoldDB" id="A0A495ITH8"/>
<dbReference type="OrthoDB" id="673795at2"/>
<keyword evidence="1" id="KW-0732">Signal</keyword>
<keyword evidence="3" id="KW-1185">Reference proteome</keyword>
<reference evidence="2 3" key="1">
    <citation type="submission" date="2018-10" db="EMBL/GenBank/DDBJ databases">
        <title>Genomic Encyclopedia of Archaeal and Bacterial Type Strains, Phase II (KMG-II): from individual species to whole genera.</title>
        <authorList>
            <person name="Goeker M."/>
        </authorList>
    </citation>
    <scope>NUCLEOTIDE SEQUENCE [LARGE SCALE GENOMIC DNA]</scope>
    <source>
        <strain evidence="2 3">DSM 18602</strain>
    </source>
</reference>
<proteinExistence type="predicted"/>
<accession>A0A495ITH8</accession>
<evidence type="ECO:0000313" key="2">
    <source>
        <dbReference type="EMBL" id="RKR80067.1"/>
    </source>
</evidence>
<feature type="signal peptide" evidence="1">
    <location>
        <begin position="1"/>
        <end position="30"/>
    </location>
</feature>
<organism evidence="2 3">
    <name type="scientific">Mucilaginibacter gracilis</name>
    <dbReference type="NCBI Taxonomy" id="423350"/>
    <lineage>
        <taxon>Bacteria</taxon>
        <taxon>Pseudomonadati</taxon>
        <taxon>Bacteroidota</taxon>
        <taxon>Sphingobacteriia</taxon>
        <taxon>Sphingobacteriales</taxon>
        <taxon>Sphingobacteriaceae</taxon>
        <taxon>Mucilaginibacter</taxon>
    </lineage>
</organism>
<evidence type="ECO:0000313" key="3">
    <source>
        <dbReference type="Proteomes" id="UP000268007"/>
    </source>
</evidence>
<protein>
    <submittedName>
        <fullName evidence="2">Uncharacterized protein</fullName>
    </submittedName>
</protein>
<gene>
    <name evidence="2" type="ORF">BDD43_0159</name>
</gene>
<feature type="chain" id="PRO_5019840660" evidence="1">
    <location>
        <begin position="31"/>
        <end position="220"/>
    </location>
</feature>